<dbReference type="RefSeq" id="WP_012103930.1">
    <property type="nucleotide sequence ID" value="NC_009706.1"/>
</dbReference>
<sequence>MALFAISDLHLDITGNKPMGIFGYNWIEHDVKIKKNWIDNISGEDTILVAGDISWSMNIKSGFGDLEWIHNLTGRKILVKGNHDYWWSSITKLNNLYKDMNFIQNNFFVYEDYAICGTRGWICPGSENFSTHDNKIYNRELLRMKNSLNSAVKAGYSKFIAMIHYPPIGEKFMHSDFKCMFEKYGVEKVIYGHLHGESLSKSITGVINGVEYILTSADYINFNPIRVL</sequence>
<protein>
    <submittedName>
        <fullName evidence="2">Predicted phosphohydrolase</fullName>
    </submittedName>
</protein>
<dbReference type="HOGENOM" id="CLU_1183887_0_0_9"/>
<dbReference type="InterPro" id="IPR014578">
    <property type="entry name" value="Pesterase_CT488"/>
</dbReference>
<dbReference type="InterPro" id="IPR051158">
    <property type="entry name" value="Metallophosphoesterase_sf"/>
</dbReference>
<evidence type="ECO:0000313" key="2">
    <source>
        <dbReference type="EMBL" id="EDK35598.1"/>
    </source>
</evidence>
<evidence type="ECO:0000259" key="1">
    <source>
        <dbReference type="Pfam" id="PF00149"/>
    </source>
</evidence>
<accession>A5N3A2</accession>
<gene>
    <name evidence="2" type="ordered locus">CKL_3608</name>
</gene>
<dbReference type="GO" id="GO:0016787">
    <property type="term" value="F:hydrolase activity"/>
    <property type="evidence" value="ECO:0007669"/>
    <property type="project" value="UniProtKB-KW"/>
</dbReference>
<dbReference type="Proteomes" id="UP000002411">
    <property type="component" value="Chromosome"/>
</dbReference>
<keyword evidence="2" id="KW-0378">Hydrolase</keyword>
<dbReference type="InterPro" id="IPR004843">
    <property type="entry name" value="Calcineurin-like_PHP"/>
</dbReference>
<dbReference type="PIRSF" id="PIRSF033094">
    <property type="entry name" value="Pesterase_CT488"/>
    <property type="match status" value="1"/>
</dbReference>
<organism evidence="2 3">
    <name type="scientific">Clostridium kluyveri (strain ATCC 8527 / DSM 555 / NBRC 12016 / NCIMB 10680 / K1)</name>
    <dbReference type="NCBI Taxonomy" id="431943"/>
    <lineage>
        <taxon>Bacteria</taxon>
        <taxon>Bacillati</taxon>
        <taxon>Bacillota</taxon>
        <taxon>Clostridia</taxon>
        <taxon>Eubacteriales</taxon>
        <taxon>Clostridiaceae</taxon>
        <taxon>Clostridium</taxon>
    </lineage>
</organism>
<dbReference type="PANTHER" id="PTHR31302">
    <property type="entry name" value="TRANSMEMBRANE PROTEIN WITH METALLOPHOSPHOESTERASE DOMAIN-RELATED"/>
    <property type="match status" value="1"/>
</dbReference>
<evidence type="ECO:0000313" key="3">
    <source>
        <dbReference type="Proteomes" id="UP000002411"/>
    </source>
</evidence>
<dbReference type="KEGG" id="ckl:CKL_3608"/>
<dbReference type="STRING" id="431943.CKL_3608"/>
<dbReference type="eggNOG" id="COG1768">
    <property type="taxonomic scope" value="Bacteria"/>
</dbReference>
<dbReference type="InterPro" id="IPR029052">
    <property type="entry name" value="Metallo-depent_PP-like"/>
</dbReference>
<keyword evidence="3" id="KW-1185">Reference proteome</keyword>
<dbReference type="AlphaFoldDB" id="A5N3A2"/>
<dbReference type="EMBL" id="CP000673">
    <property type="protein sequence ID" value="EDK35598.1"/>
    <property type="molecule type" value="Genomic_DNA"/>
</dbReference>
<feature type="domain" description="Calcineurin-like phosphoesterase" evidence="1">
    <location>
        <begin position="4"/>
        <end position="196"/>
    </location>
</feature>
<dbReference type="Pfam" id="PF00149">
    <property type="entry name" value="Metallophos"/>
    <property type="match status" value="1"/>
</dbReference>
<dbReference type="SUPFAM" id="SSF56300">
    <property type="entry name" value="Metallo-dependent phosphatases"/>
    <property type="match status" value="1"/>
</dbReference>
<name>A5N3A2_CLOK5</name>
<dbReference type="Gene3D" id="3.60.21.10">
    <property type="match status" value="1"/>
</dbReference>
<reference evidence="2 3" key="1">
    <citation type="journal article" date="2008" name="Proc. Natl. Acad. Sci. U.S.A.">
        <title>The genome of Clostridium kluyveri, a strict anaerobe with unique metabolic features.</title>
        <authorList>
            <person name="Seedorf H."/>
            <person name="Fricke W.F."/>
            <person name="Veith B."/>
            <person name="Brueggemann H."/>
            <person name="Liesegang H."/>
            <person name="Strittmatter A."/>
            <person name="Miethke M."/>
            <person name="Buckel W."/>
            <person name="Hinderberger J."/>
            <person name="Li F."/>
            <person name="Hagemeier C."/>
            <person name="Thauer R.K."/>
            <person name="Gottschalk G."/>
        </authorList>
    </citation>
    <scope>NUCLEOTIDE SEQUENCE [LARGE SCALE GENOMIC DNA]</scope>
    <source>
        <strain evidence="3">ATCC 8527 / DSM 555 / NCIMB 10680</strain>
    </source>
</reference>
<proteinExistence type="predicted"/>
<dbReference type="PANTHER" id="PTHR31302:SF22">
    <property type="entry name" value="PHOSPHOESTERASE"/>
    <property type="match status" value="1"/>
</dbReference>